<dbReference type="Pfam" id="PF02469">
    <property type="entry name" value="Fasciclin"/>
    <property type="match status" value="2"/>
</dbReference>
<protein>
    <recommendedName>
        <fullName evidence="3">FAS1 domain-containing protein</fullName>
    </recommendedName>
</protein>
<name>A0A7S4ASI6_9STRA</name>
<feature type="compositionally biased region" description="Basic and acidic residues" evidence="1">
    <location>
        <begin position="1"/>
        <end position="11"/>
    </location>
</feature>
<feature type="region of interest" description="Disordered" evidence="1">
    <location>
        <begin position="1"/>
        <end position="23"/>
    </location>
</feature>
<dbReference type="AlphaFoldDB" id="A0A7S4ASI6"/>
<feature type="domain" description="FAS1" evidence="3">
    <location>
        <begin position="45"/>
        <end position="203"/>
    </location>
</feature>
<feature type="compositionally biased region" description="Basic residues" evidence="1">
    <location>
        <begin position="13"/>
        <end position="22"/>
    </location>
</feature>
<proteinExistence type="predicted"/>
<dbReference type="InterPro" id="IPR050904">
    <property type="entry name" value="Adhesion/Biosynth-related"/>
</dbReference>
<dbReference type="SUPFAM" id="SSF82153">
    <property type="entry name" value="FAS1 domain"/>
    <property type="match status" value="2"/>
</dbReference>
<dbReference type="InterPro" id="IPR000782">
    <property type="entry name" value="FAS1_domain"/>
</dbReference>
<sequence>MHRQRLKDTRTQTHTRRKTRHTRTQETMMTIPNSFLLALVVLVSASAVLAQDDNSTACSTIAEIICDEKANLNAVCEAIIISELDDDLEQDTWTVFVPTDDAFEALGRDNLDSMVFGNDTVPLTDLVLFHVVPGVALTSDLLPCQAGVNLLEMANGHDSRTKCEGGIPTFQKGPLNSKADPPQIIDADIAACNGVVHILDKVMLYEELPYPMPELFTETGTEEPTDAKITKEIAVTAVPTEASTLEEPEEVPDQETEEESKECQTIADFACSNPRFTVLCALLTESGLVDDLSDGMWTVFAPNNQAFDDAPPFLAETDINFILQGHVVANEAIRFEDLNCTETIEMLNSKKTRTVCKKGATFQNGVDNDDQVRPEIVANNIEACNGIVHVIDQVILS</sequence>
<evidence type="ECO:0000256" key="2">
    <source>
        <dbReference type="SAM" id="SignalP"/>
    </source>
</evidence>
<dbReference type="PANTHER" id="PTHR10900">
    <property type="entry name" value="PERIOSTIN-RELATED"/>
    <property type="match status" value="1"/>
</dbReference>
<evidence type="ECO:0000313" key="4">
    <source>
        <dbReference type="EMBL" id="CAE0724882.1"/>
    </source>
</evidence>
<dbReference type="InterPro" id="IPR036378">
    <property type="entry name" value="FAS1_dom_sf"/>
</dbReference>
<gene>
    <name evidence="4" type="ORF">PAUS00366_LOCUS17639</name>
</gene>
<dbReference type="EMBL" id="HBIX01025712">
    <property type="protein sequence ID" value="CAE0724882.1"/>
    <property type="molecule type" value="Transcribed_RNA"/>
</dbReference>
<dbReference type="GO" id="GO:0005615">
    <property type="term" value="C:extracellular space"/>
    <property type="evidence" value="ECO:0007669"/>
    <property type="project" value="TreeGrafter"/>
</dbReference>
<feature type="signal peptide" evidence="2">
    <location>
        <begin position="1"/>
        <end position="50"/>
    </location>
</feature>
<feature type="domain" description="FAS1" evidence="3">
    <location>
        <begin position="263"/>
        <end position="395"/>
    </location>
</feature>
<accession>A0A7S4ASI6</accession>
<reference evidence="4" key="1">
    <citation type="submission" date="2021-01" db="EMBL/GenBank/DDBJ databases">
        <authorList>
            <person name="Corre E."/>
            <person name="Pelletier E."/>
            <person name="Niang G."/>
            <person name="Scheremetjew M."/>
            <person name="Finn R."/>
            <person name="Kale V."/>
            <person name="Holt S."/>
            <person name="Cochrane G."/>
            <person name="Meng A."/>
            <person name="Brown T."/>
            <person name="Cohen L."/>
        </authorList>
    </citation>
    <scope>NUCLEOTIDE SEQUENCE</scope>
    <source>
        <strain evidence="4">10249 10 AB</strain>
    </source>
</reference>
<dbReference type="Gene3D" id="2.30.180.10">
    <property type="entry name" value="FAS1 domain"/>
    <property type="match status" value="2"/>
</dbReference>
<dbReference type="PANTHER" id="PTHR10900:SF77">
    <property type="entry name" value="FI19380P1"/>
    <property type="match status" value="1"/>
</dbReference>
<evidence type="ECO:0000259" key="3">
    <source>
        <dbReference type="PROSITE" id="PS50213"/>
    </source>
</evidence>
<dbReference type="PROSITE" id="PS50213">
    <property type="entry name" value="FAS1"/>
    <property type="match status" value="2"/>
</dbReference>
<evidence type="ECO:0000256" key="1">
    <source>
        <dbReference type="SAM" id="MobiDB-lite"/>
    </source>
</evidence>
<organism evidence="4">
    <name type="scientific">Pseudo-nitzschia australis</name>
    <dbReference type="NCBI Taxonomy" id="44445"/>
    <lineage>
        <taxon>Eukaryota</taxon>
        <taxon>Sar</taxon>
        <taxon>Stramenopiles</taxon>
        <taxon>Ochrophyta</taxon>
        <taxon>Bacillariophyta</taxon>
        <taxon>Bacillariophyceae</taxon>
        <taxon>Bacillariophycidae</taxon>
        <taxon>Bacillariales</taxon>
        <taxon>Bacillariaceae</taxon>
        <taxon>Pseudo-nitzschia</taxon>
    </lineage>
</organism>
<feature type="chain" id="PRO_5031426490" description="FAS1 domain-containing protein" evidence="2">
    <location>
        <begin position="51"/>
        <end position="397"/>
    </location>
</feature>
<dbReference type="SMART" id="SM00554">
    <property type="entry name" value="FAS1"/>
    <property type="match status" value="2"/>
</dbReference>
<keyword evidence="2" id="KW-0732">Signal</keyword>